<feature type="domain" description="Major facilitator superfamily (MFS) profile" evidence="7">
    <location>
        <begin position="1"/>
        <end position="371"/>
    </location>
</feature>
<evidence type="ECO:0000313" key="11">
    <source>
        <dbReference type="Proteomes" id="UP001304423"/>
    </source>
</evidence>
<dbReference type="RefSeq" id="WP_081020595.1">
    <property type="nucleotide sequence ID" value="NZ_CP104920.1"/>
</dbReference>
<reference evidence="8 10" key="1">
    <citation type="submission" date="2023-10" db="EMBL/GenBank/DDBJ databases">
        <title>Clonality and diversity in the soft rot Dickeya solani phytopathogen.</title>
        <authorList>
            <person name="Pedron J."/>
            <person name="Van Gijisegem F."/>
            <person name="Portier P."/>
            <person name="Taghouti G."/>
        </authorList>
    </citation>
    <scope>NUCLEOTIDE SEQUENCE [LARGE SCALE GENOMIC DNA]</scope>
    <source>
        <strain evidence="8 10">FVG2-MFV017-A9</strain>
    </source>
</reference>
<dbReference type="AlphaFoldDB" id="A0AAX4F600"/>
<dbReference type="PANTHER" id="PTHR43124:SF5">
    <property type="entry name" value="PURINE RIBONUCLEOSIDE EFFLUX PUMP NEPI"/>
    <property type="match status" value="1"/>
</dbReference>
<feature type="transmembrane region" description="Helical" evidence="6">
    <location>
        <begin position="192"/>
        <end position="212"/>
    </location>
</feature>
<feature type="transmembrane region" description="Helical" evidence="6">
    <location>
        <begin position="35"/>
        <end position="56"/>
    </location>
</feature>
<dbReference type="Proteomes" id="UP001187868">
    <property type="component" value="Unassembled WGS sequence"/>
</dbReference>
<feature type="transmembrane region" description="Helical" evidence="6">
    <location>
        <begin position="345"/>
        <end position="365"/>
    </location>
</feature>
<dbReference type="SUPFAM" id="SSF103473">
    <property type="entry name" value="MFS general substrate transporter"/>
    <property type="match status" value="1"/>
</dbReference>
<gene>
    <name evidence="8" type="ORF">RUJ08_19655</name>
    <name evidence="9" type="ORF">RXA29_21945</name>
</gene>
<proteinExistence type="predicted"/>
<evidence type="ECO:0000256" key="5">
    <source>
        <dbReference type="ARBA" id="ARBA00023136"/>
    </source>
</evidence>
<dbReference type="GO" id="GO:0005886">
    <property type="term" value="C:plasma membrane"/>
    <property type="evidence" value="ECO:0007669"/>
    <property type="project" value="UniProtKB-SubCell"/>
</dbReference>
<dbReference type="Proteomes" id="UP001304423">
    <property type="component" value="Chromosome"/>
</dbReference>
<dbReference type="InterPro" id="IPR036259">
    <property type="entry name" value="MFS_trans_sf"/>
</dbReference>
<organism evidence="9 11">
    <name type="scientific">Dickeya solani</name>
    <dbReference type="NCBI Taxonomy" id="1089444"/>
    <lineage>
        <taxon>Bacteria</taxon>
        <taxon>Pseudomonadati</taxon>
        <taxon>Pseudomonadota</taxon>
        <taxon>Gammaproteobacteria</taxon>
        <taxon>Enterobacterales</taxon>
        <taxon>Pectobacteriaceae</taxon>
        <taxon>Dickeya</taxon>
    </lineage>
</organism>
<evidence type="ECO:0000256" key="3">
    <source>
        <dbReference type="ARBA" id="ARBA00022692"/>
    </source>
</evidence>
<feature type="transmembrane region" description="Helical" evidence="6">
    <location>
        <begin position="283"/>
        <end position="305"/>
    </location>
</feature>
<dbReference type="CDD" id="cd17324">
    <property type="entry name" value="MFS_NepI_like"/>
    <property type="match status" value="1"/>
</dbReference>
<dbReference type="EMBL" id="CP136339">
    <property type="protein sequence ID" value="WOA55058.1"/>
    <property type="molecule type" value="Genomic_DNA"/>
</dbReference>
<keyword evidence="3 6" id="KW-0812">Transmembrane</keyword>
<evidence type="ECO:0000256" key="1">
    <source>
        <dbReference type="ARBA" id="ARBA00004651"/>
    </source>
</evidence>
<feature type="transmembrane region" description="Helical" evidence="6">
    <location>
        <begin position="92"/>
        <end position="110"/>
    </location>
</feature>
<comment type="subcellular location">
    <subcellularLocation>
        <location evidence="1">Cell membrane</location>
        <topology evidence="1">Multi-pass membrane protein</topology>
    </subcellularLocation>
</comment>
<evidence type="ECO:0000256" key="2">
    <source>
        <dbReference type="ARBA" id="ARBA00022475"/>
    </source>
</evidence>
<evidence type="ECO:0000256" key="4">
    <source>
        <dbReference type="ARBA" id="ARBA00022989"/>
    </source>
</evidence>
<dbReference type="GO" id="GO:0022857">
    <property type="term" value="F:transmembrane transporter activity"/>
    <property type="evidence" value="ECO:0007669"/>
    <property type="project" value="InterPro"/>
</dbReference>
<evidence type="ECO:0000313" key="8">
    <source>
        <dbReference type="EMBL" id="MDV7044346.1"/>
    </source>
</evidence>
<evidence type="ECO:0000256" key="6">
    <source>
        <dbReference type="SAM" id="Phobius"/>
    </source>
</evidence>
<dbReference type="InterPro" id="IPR011701">
    <property type="entry name" value="MFS"/>
</dbReference>
<evidence type="ECO:0000259" key="7">
    <source>
        <dbReference type="PROSITE" id="PS50850"/>
    </source>
</evidence>
<feature type="transmembrane region" description="Helical" evidence="6">
    <location>
        <begin position="122"/>
        <end position="145"/>
    </location>
</feature>
<dbReference type="Gene3D" id="1.20.1250.20">
    <property type="entry name" value="MFS general substrate transporter like domains"/>
    <property type="match status" value="1"/>
</dbReference>
<feature type="transmembrane region" description="Helical" evidence="6">
    <location>
        <begin position="151"/>
        <end position="171"/>
    </location>
</feature>
<dbReference type="PROSITE" id="PS50850">
    <property type="entry name" value="MFS"/>
    <property type="match status" value="1"/>
</dbReference>
<protein>
    <submittedName>
        <fullName evidence="9">MFS transporter</fullName>
    </submittedName>
</protein>
<feature type="transmembrane region" description="Helical" evidence="6">
    <location>
        <begin position="63"/>
        <end position="86"/>
    </location>
</feature>
<keyword evidence="5 6" id="KW-0472">Membrane</keyword>
<accession>A0AAX4F600</accession>
<keyword evidence="10" id="KW-1185">Reference proteome</keyword>
<dbReference type="PANTHER" id="PTHR43124">
    <property type="entry name" value="PURINE EFFLUX PUMP PBUE"/>
    <property type="match status" value="1"/>
</dbReference>
<dbReference type="InterPro" id="IPR020846">
    <property type="entry name" value="MFS_dom"/>
</dbReference>
<feature type="transmembrane region" description="Helical" evidence="6">
    <location>
        <begin position="259"/>
        <end position="277"/>
    </location>
</feature>
<keyword evidence="2" id="KW-1003">Cell membrane</keyword>
<dbReference type="InterPro" id="IPR050189">
    <property type="entry name" value="MFS_Efflux_Transporters"/>
</dbReference>
<reference evidence="9" key="2">
    <citation type="submission" date="2023-10" db="EMBL/GenBank/DDBJ databases">
        <title>Clonality and diversity in the soft rot Dickeya solani phytopathogen.</title>
        <authorList>
            <person name="Pedron J."/>
            <person name="Van Gijsegem F."/>
            <person name="Portier P."/>
            <person name="Taghouti G."/>
        </authorList>
    </citation>
    <scope>NUCLEOTIDE SEQUENCE</scope>
    <source>
        <strain evidence="9">CFBP5647</strain>
    </source>
</reference>
<name>A0AAX4F600_9GAMM</name>
<keyword evidence="4 6" id="KW-1133">Transmembrane helix</keyword>
<dbReference type="Pfam" id="PF07690">
    <property type="entry name" value="MFS_1"/>
    <property type="match status" value="1"/>
</dbReference>
<feature type="transmembrane region" description="Helical" evidence="6">
    <location>
        <begin position="317"/>
        <end position="339"/>
    </location>
</feature>
<dbReference type="EMBL" id="JAWLLM010000020">
    <property type="protein sequence ID" value="MDV7044346.1"/>
    <property type="molecule type" value="Genomic_DNA"/>
</dbReference>
<evidence type="ECO:0000313" key="10">
    <source>
        <dbReference type="Proteomes" id="UP001187868"/>
    </source>
</evidence>
<sequence length="381" mass="40515">MSLSAFSLVSSEFMPVSLLTPIAADLHISEGRAGQAISISGAFALLTSLFISSLAGKCDRKTLLLTMTLLMVISGTVVAFAPNYVVFMAGRALIGIAIGGFWSMSAAIVMRLVKDRYVPRALAILNGGNALATVLAAPMGSFLGAYIGWRWAFFCVVPVATLAFLWKMAILPPLKAEQTTGSGSLFRLLTRFPIALGMTACGLFFMGQFTLFTYLRPFLESVTRVDTTTLSLILLVIGVAGFVGTTLIGAFLRNNLYRPLIIIPLLMAVISVSLLYFGESVIISAVLLGIWGLIATAAPVGWWTWMARMLPEEAEAGGGLMVAIIQLAIMLGATVGGVLFDLHGYHTTFETSATLLIAASALAFMTSRAGRGQTKCFGVQN</sequence>
<feature type="transmembrane region" description="Helical" evidence="6">
    <location>
        <begin position="232"/>
        <end position="252"/>
    </location>
</feature>
<evidence type="ECO:0000313" key="9">
    <source>
        <dbReference type="EMBL" id="WOA55058.1"/>
    </source>
</evidence>